<gene>
    <name evidence="1" type="ORF">OR16_15309</name>
</gene>
<evidence type="ECO:0000313" key="2">
    <source>
        <dbReference type="Proteomes" id="UP000005808"/>
    </source>
</evidence>
<dbReference type="AlphaFoldDB" id="H1S5E2"/>
<dbReference type="EMBL" id="AHJE01000036">
    <property type="protein sequence ID" value="EHP42309.1"/>
    <property type="molecule type" value="Genomic_DNA"/>
</dbReference>
<protein>
    <submittedName>
        <fullName evidence="1">Uncharacterized protein</fullName>
    </submittedName>
</protein>
<organism evidence="1 2">
    <name type="scientific">Cupriavidus basilensis OR16</name>
    <dbReference type="NCBI Taxonomy" id="1127483"/>
    <lineage>
        <taxon>Bacteria</taxon>
        <taxon>Pseudomonadati</taxon>
        <taxon>Pseudomonadota</taxon>
        <taxon>Betaproteobacteria</taxon>
        <taxon>Burkholderiales</taxon>
        <taxon>Burkholderiaceae</taxon>
        <taxon>Cupriavidus</taxon>
    </lineage>
</organism>
<accession>H1S5E2</accession>
<evidence type="ECO:0000313" key="1">
    <source>
        <dbReference type="EMBL" id="EHP42309.1"/>
    </source>
</evidence>
<reference evidence="1 2" key="1">
    <citation type="journal article" date="2012" name="J. Bacteriol.">
        <title>De Novo Genome Project of Cupriavidus basilensis OR16.</title>
        <authorList>
            <person name="Cserhati M."/>
            <person name="Kriszt B."/>
            <person name="Szoboszlay S."/>
            <person name="Toth A."/>
            <person name="Szabo I."/>
            <person name="Tancsics A."/>
            <person name="Nagy I."/>
            <person name="Horvath B."/>
            <person name="Nagy I."/>
            <person name="Kukolya J."/>
        </authorList>
    </citation>
    <scope>NUCLEOTIDE SEQUENCE [LARGE SCALE GENOMIC DNA]</scope>
    <source>
        <strain evidence="1 2">OR16</strain>
    </source>
</reference>
<sequence>MLVDKLVFDAIDAATPAAFDFGRLAARNVGLGDVTAILGTGGQGATVWQDGTLRSKEGIAARLTAGHAKSFAGVFSRAFVAVWPTVSVHAKRMDANGNLDVSVFANARAVLPTAALDFFTVAA</sequence>
<proteinExistence type="predicted"/>
<name>H1S5E2_9BURK</name>
<dbReference type="OrthoDB" id="9098994at2"/>
<comment type="caution">
    <text evidence="1">The sequence shown here is derived from an EMBL/GenBank/DDBJ whole genome shotgun (WGS) entry which is preliminary data.</text>
</comment>
<dbReference type="RefSeq" id="WP_006158635.1">
    <property type="nucleotide sequence ID" value="NZ_AHJE01000036.1"/>
</dbReference>
<dbReference type="Proteomes" id="UP000005808">
    <property type="component" value="Unassembled WGS sequence"/>
</dbReference>
<dbReference type="PATRIC" id="fig|1127483.3.peg.3072"/>